<dbReference type="Proteomes" id="UP000005475">
    <property type="component" value="Unassembled WGS sequence"/>
</dbReference>
<evidence type="ECO:0000256" key="1">
    <source>
        <dbReference type="SAM" id="MobiDB-lite"/>
    </source>
</evidence>
<protein>
    <submittedName>
        <fullName evidence="3">Uncharacterized protein</fullName>
    </submittedName>
</protein>
<reference evidence="3 4" key="1">
    <citation type="submission" date="2007-03" db="EMBL/GenBank/DDBJ databases">
        <authorList>
            <person name="Fulton L."/>
            <person name="Clifton S."/>
            <person name="Fulton B."/>
            <person name="Xu J."/>
            <person name="Minx P."/>
            <person name="Pepin K.H."/>
            <person name="Johnson M."/>
            <person name="Thiruvilangam P."/>
            <person name="Bhonagiri V."/>
            <person name="Nash W.E."/>
            <person name="Mardis E.R."/>
            <person name="Wilson R.K."/>
        </authorList>
    </citation>
    <scope>NUCLEOTIDE SEQUENCE [LARGE SCALE GENOMIC DNA]</scope>
    <source>
        <strain evidence="4">ATCC 8483 / DSM 1896 / JCM 5824 / BCRC 10623 / CCUG 4943 / NCTC 11153</strain>
    </source>
</reference>
<name>A0AAN3A9X8_BACO1</name>
<evidence type="ECO:0000313" key="3">
    <source>
        <dbReference type="EMBL" id="EDO12689.1"/>
    </source>
</evidence>
<feature type="transmembrane region" description="Helical" evidence="2">
    <location>
        <begin position="82"/>
        <end position="103"/>
    </location>
</feature>
<keyword evidence="2" id="KW-0812">Transmembrane</keyword>
<organism evidence="3 4">
    <name type="scientific">Bacteroides ovatus (strain ATCC 8483 / DSM 1896 / JCM 5824 / BCRC 10623 / CCUG 4943 / NCTC 11153)</name>
    <dbReference type="NCBI Taxonomy" id="411476"/>
    <lineage>
        <taxon>Bacteria</taxon>
        <taxon>Pseudomonadati</taxon>
        <taxon>Bacteroidota</taxon>
        <taxon>Bacteroidia</taxon>
        <taxon>Bacteroidales</taxon>
        <taxon>Bacteroidaceae</taxon>
        <taxon>Bacteroides</taxon>
    </lineage>
</organism>
<accession>A0AAN3A9X8</accession>
<evidence type="ECO:0000256" key="2">
    <source>
        <dbReference type="SAM" id="Phobius"/>
    </source>
</evidence>
<feature type="compositionally biased region" description="Basic and acidic residues" evidence="1">
    <location>
        <begin position="1"/>
        <end position="17"/>
    </location>
</feature>
<feature type="region of interest" description="Disordered" evidence="1">
    <location>
        <begin position="1"/>
        <end position="22"/>
    </location>
</feature>
<proteinExistence type="predicted"/>
<comment type="caution">
    <text evidence="3">The sequence shown here is derived from an EMBL/GenBank/DDBJ whole genome shotgun (WGS) entry which is preliminary data.</text>
</comment>
<feature type="transmembrane region" description="Helical" evidence="2">
    <location>
        <begin position="55"/>
        <end position="75"/>
    </location>
</feature>
<sequence>MPSLDPKGKSKKTEPIKPGKQVPGDHYPLIKLKNMKLQLIAGICRSTVTLVMKAGVILLCLKGVIPFHAILFLLIAGGIIRFMARIISFPATVLAILILIGMLL</sequence>
<evidence type="ECO:0000313" key="4">
    <source>
        <dbReference type="Proteomes" id="UP000005475"/>
    </source>
</evidence>
<reference evidence="4" key="2">
    <citation type="submission" date="2007-04" db="EMBL/GenBank/DDBJ databases">
        <title>Draft genome sequence of Bacteroides ovatus (ATCC 8483).</title>
        <authorList>
            <person name="Sudarsanam P."/>
            <person name="Ley R."/>
            <person name="Guruge J."/>
            <person name="Turnbaugh P.J."/>
            <person name="Mahowald M."/>
            <person name="Liep D."/>
            <person name="Gordon J."/>
        </authorList>
    </citation>
    <scope>NUCLEOTIDE SEQUENCE [LARGE SCALE GENOMIC DNA]</scope>
    <source>
        <strain evidence="4">ATCC 8483 / DSM 1896 / JCM 5824 / BCRC 10623 / CCUG 4943 / NCTC 11153</strain>
    </source>
</reference>
<dbReference type="EMBL" id="AAXF02000044">
    <property type="protein sequence ID" value="EDO12689.1"/>
    <property type="molecule type" value="Genomic_DNA"/>
</dbReference>
<keyword evidence="2" id="KW-0472">Membrane</keyword>
<dbReference type="AlphaFoldDB" id="A0AAN3A9X8"/>
<gene>
    <name evidence="3" type="ORF">BACOVA_01503</name>
</gene>
<keyword evidence="2" id="KW-1133">Transmembrane helix</keyword>